<evidence type="ECO:0000313" key="8">
    <source>
        <dbReference type="Proteomes" id="UP000035763"/>
    </source>
</evidence>
<feature type="transmembrane region" description="Helical" evidence="5">
    <location>
        <begin position="6"/>
        <end position="25"/>
    </location>
</feature>
<feature type="domain" description="Major facilitator superfamily (MFS) profile" evidence="6">
    <location>
        <begin position="1"/>
        <end position="57"/>
    </location>
</feature>
<dbReference type="SUPFAM" id="SSF103473">
    <property type="entry name" value="MFS general substrate transporter"/>
    <property type="match status" value="1"/>
</dbReference>
<keyword evidence="2 5" id="KW-0812">Transmembrane</keyword>
<evidence type="ECO:0000256" key="1">
    <source>
        <dbReference type="ARBA" id="ARBA00004651"/>
    </source>
</evidence>
<evidence type="ECO:0000256" key="2">
    <source>
        <dbReference type="ARBA" id="ARBA00022692"/>
    </source>
</evidence>
<dbReference type="EMBL" id="CAJA01000159">
    <property type="protein sequence ID" value="CCH73196.1"/>
    <property type="molecule type" value="Genomic_DNA"/>
</dbReference>
<sequence length="57" mass="6063">MVAAIPFEVAIGMIFVGAFIGGKIQDRRGPRTVALVGVVIYAIGIILSSFARERSDL</sequence>
<dbReference type="InterPro" id="IPR036259">
    <property type="entry name" value="MFS_trans_sf"/>
</dbReference>
<gene>
    <name evidence="7" type="ORF">BN11_2410005</name>
</gene>
<evidence type="ECO:0000313" key="7">
    <source>
        <dbReference type="EMBL" id="CCH73196.1"/>
    </source>
</evidence>
<dbReference type="InterPro" id="IPR020846">
    <property type="entry name" value="MFS_dom"/>
</dbReference>
<name>W6JWQ3_9MICO</name>
<protein>
    <recommendedName>
        <fullName evidence="6">Major facilitator superfamily (MFS) profile domain-containing protein</fullName>
    </recommendedName>
</protein>
<evidence type="ECO:0000259" key="6">
    <source>
        <dbReference type="PROSITE" id="PS50850"/>
    </source>
</evidence>
<evidence type="ECO:0000256" key="3">
    <source>
        <dbReference type="ARBA" id="ARBA00022989"/>
    </source>
</evidence>
<keyword evidence="4 5" id="KW-0472">Membrane</keyword>
<keyword evidence="8" id="KW-1185">Reference proteome</keyword>
<proteinExistence type="predicted"/>
<keyword evidence="3 5" id="KW-1133">Transmembrane helix</keyword>
<organism evidence="7 8">
    <name type="scientific">Nostocoides australiense Ben110</name>
    <dbReference type="NCBI Taxonomy" id="1193182"/>
    <lineage>
        <taxon>Bacteria</taxon>
        <taxon>Bacillati</taxon>
        <taxon>Actinomycetota</taxon>
        <taxon>Actinomycetes</taxon>
        <taxon>Micrococcales</taxon>
        <taxon>Intrasporangiaceae</taxon>
        <taxon>Nostocoides</taxon>
    </lineage>
</organism>
<dbReference type="RefSeq" id="WP_235435484.1">
    <property type="nucleotide sequence ID" value="NZ_HG764815.1"/>
</dbReference>
<dbReference type="Proteomes" id="UP000035763">
    <property type="component" value="Unassembled WGS sequence"/>
</dbReference>
<accession>W6JWQ3</accession>
<dbReference type="GO" id="GO:0005886">
    <property type="term" value="C:plasma membrane"/>
    <property type="evidence" value="ECO:0007669"/>
    <property type="project" value="UniProtKB-SubCell"/>
</dbReference>
<comment type="subcellular location">
    <subcellularLocation>
        <location evidence="1">Cell membrane</location>
        <topology evidence="1">Multi-pass membrane protein</topology>
    </subcellularLocation>
</comment>
<evidence type="ECO:0000256" key="4">
    <source>
        <dbReference type="ARBA" id="ARBA00023136"/>
    </source>
</evidence>
<dbReference type="Gene3D" id="1.20.1250.20">
    <property type="entry name" value="MFS general substrate transporter like domains"/>
    <property type="match status" value="1"/>
</dbReference>
<feature type="transmembrane region" description="Helical" evidence="5">
    <location>
        <begin position="32"/>
        <end position="51"/>
    </location>
</feature>
<dbReference type="GO" id="GO:0022857">
    <property type="term" value="F:transmembrane transporter activity"/>
    <property type="evidence" value="ECO:0007669"/>
    <property type="project" value="InterPro"/>
</dbReference>
<reference evidence="7 8" key="1">
    <citation type="journal article" date="2013" name="ISME J.">
        <title>A metabolic model for members of the genus Tetrasphaera involved in enhanced biological phosphorus removal.</title>
        <authorList>
            <person name="Kristiansen R."/>
            <person name="Nguyen H.T.T."/>
            <person name="Saunders A.M."/>
            <person name="Nielsen J.L."/>
            <person name="Wimmer R."/>
            <person name="Le V.Q."/>
            <person name="McIlroy S.J."/>
            <person name="Petrovski S."/>
            <person name="Seviour R.J."/>
            <person name="Calteau A."/>
            <person name="Nielsen K.L."/>
            <person name="Nielsen P.H."/>
        </authorList>
    </citation>
    <scope>NUCLEOTIDE SEQUENCE [LARGE SCALE GENOMIC DNA]</scope>
    <source>
        <strain evidence="7 8">Ben110</strain>
    </source>
</reference>
<dbReference type="STRING" id="1193182.BN11_2410005"/>
<comment type="caution">
    <text evidence="7">The sequence shown here is derived from an EMBL/GenBank/DDBJ whole genome shotgun (WGS) entry which is preliminary data.</text>
</comment>
<dbReference type="AlphaFoldDB" id="W6JWQ3"/>
<evidence type="ECO:0000256" key="5">
    <source>
        <dbReference type="SAM" id="Phobius"/>
    </source>
</evidence>
<dbReference type="PROSITE" id="PS50850">
    <property type="entry name" value="MFS"/>
    <property type="match status" value="1"/>
</dbReference>